<dbReference type="RefSeq" id="WP_207366109.1">
    <property type="nucleotide sequence ID" value="NZ_JAFMYV010000010.1"/>
</dbReference>
<dbReference type="AlphaFoldDB" id="A0A939GGH4"/>
<protein>
    <submittedName>
        <fullName evidence="2">LytTR family transcriptional regulator DNA-binding domain-containing protein</fullName>
    </submittedName>
</protein>
<dbReference type="PANTHER" id="PTHR37299:SF1">
    <property type="entry name" value="STAGE 0 SPORULATION PROTEIN A HOMOLOG"/>
    <property type="match status" value="1"/>
</dbReference>
<keyword evidence="3" id="KW-1185">Reference proteome</keyword>
<evidence type="ECO:0000313" key="3">
    <source>
        <dbReference type="Proteomes" id="UP000664034"/>
    </source>
</evidence>
<name>A0A939GGH4_9BACT</name>
<dbReference type="GO" id="GO:0003677">
    <property type="term" value="F:DNA binding"/>
    <property type="evidence" value="ECO:0007669"/>
    <property type="project" value="UniProtKB-KW"/>
</dbReference>
<sequence length="132" mass="15021">MTTASQTAPGPTKIAGTPPQATLQIYQHNMGQQRMPVCELVLLQSNANYTWLVWTNGQRLLMPRTLKYYESKLPTSGFVRLHRNCTVNVQHIKAITRKVRVVEVQLSNGVCLTVARRRWTLVKRQFSQLGIS</sequence>
<dbReference type="InterPro" id="IPR007492">
    <property type="entry name" value="LytTR_DNA-bd_dom"/>
</dbReference>
<evidence type="ECO:0000259" key="1">
    <source>
        <dbReference type="PROSITE" id="PS50930"/>
    </source>
</evidence>
<dbReference type="InterPro" id="IPR046947">
    <property type="entry name" value="LytR-like"/>
</dbReference>
<organism evidence="2 3">
    <name type="scientific">Fibrella rubiginis</name>
    <dbReference type="NCBI Taxonomy" id="2817060"/>
    <lineage>
        <taxon>Bacteria</taxon>
        <taxon>Pseudomonadati</taxon>
        <taxon>Bacteroidota</taxon>
        <taxon>Cytophagia</taxon>
        <taxon>Cytophagales</taxon>
        <taxon>Spirosomataceae</taxon>
        <taxon>Fibrella</taxon>
    </lineage>
</organism>
<gene>
    <name evidence="2" type="ORF">J2I47_18600</name>
</gene>
<dbReference type="SMART" id="SM00850">
    <property type="entry name" value="LytTR"/>
    <property type="match status" value="1"/>
</dbReference>
<dbReference type="Gene3D" id="2.40.50.1020">
    <property type="entry name" value="LytTr DNA-binding domain"/>
    <property type="match status" value="1"/>
</dbReference>
<dbReference type="Proteomes" id="UP000664034">
    <property type="component" value="Unassembled WGS sequence"/>
</dbReference>
<keyword evidence="2" id="KW-0238">DNA-binding</keyword>
<reference evidence="2" key="1">
    <citation type="submission" date="2021-03" db="EMBL/GenBank/DDBJ databases">
        <title>Fibrella sp. HMF5335 genome sequencing and assembly.</title>
        <authorList>
            <person name="Kang H."/>
            <person name="Kim H."/>
            <person name="Bae S."/>
            <person name="Joh K."/>
        </authorList>
    </citation>
    <scope>NUCLEOTIDE SEQUENCE</scope>
    <source>
        <strain evidence="2">HMF5335</strain>
    </source>
</reference>
<feature type="domain" description="HTH LytTR-type" evidence="1">
    <location>
        <begin position="43"/>
        <end position="128"/>
    </location>
</feature>
<dbReference type="GO" id="GO:0000156">
    <property type="term" value="F:phosphorelay response regulator activity"/>
    <property type="evidence" value="ECO:0007669"/>
    <property type="project" value="InterPro"/>
</dbReference>
<comment type="caution">
    <text evidence="2">The sequence shown here is derived from an EMBL/GenBank/DDBJ whole genome shotgun (WGS) entry which is preliminary data.</text>
</comment>
<accession>A0A939GGH4</accession>
<dbReference type="Pfam" id="PF04397">
    <property type="entry name" value="LytTR"/>
    <property type="match status" value="1"/>
</dbReference>
<dbReference type="EMBL" id="JAFMYV010000010">
    <property type="protein sequence ID" value="MBO0938569.1"/>
    <property type="molecule type" value="Genomic_DNA"/>
</dbReference>
<evidence type="ECO:0000313" key="2">
    <source>
        <dbReference type="EMBL" id="MBO0938569.1"/>
    </source>
</evidence>
<proteinExistence type="predicted"/>
<dbReference type="PANTHER" id="PTHR37299">
    <property type="entry name" value="TRANSCRIPTIONAL REGULATOR-RELATED"/>
    <property type="match status" value="1"/>
</dbReference>
<dbReference type="PROSITE" id="PS50930">
    <property type="entry name" value="HTH_LYTTR"/>
    <property type="match status" value="1"/>
</dbReference>